<accession>D7A9Y5</accession>
<evidence type="ECO:0000313" key="2">
    <source>
        <dbReference type="Proteomes" id="UP000006633"/>
    </source>
</evidence>
<dbReference type="PANTHER" id="PTHR43169:SF2">
    <property type="entry name" value="NAD_GMP SYNTHASE DOMAIN-CONTAINING PROTEIN"/>
    <property type="match status" value="1"/>
</dbReference>
<dbReference type="STRING" id="639283.Snov_3498"/>
<dbReference type="EMBL" id="CP002026">
    <property type="protein sequence ID" value="ADH90772.1"/>
    <property type="molecule type" value="Genomic_DNA"/>
</dbReference>
<name>D7A9Y5_ANCN5</name>
<organism evidence="1 2">
    <name type="scientific">Ancylobacter novellus (strain ATCC 8093 / DSM 506 / JCM 20403 / CCM 1077 / IAM 12100 / NBRC 12443 / NCIMB 10456)</name>
    <name type="common">Starkeya novella</name>
    <dbReference type="NCBI Taxonomy" id="639283"/>
    <lineage>
        <taxon>Bacteria</taxon>
        <taxon>Pseudomonadati</taxon>
        <taxon>Pseudomonadota</taxon>
        <taxon>Alphaproteobacteria</taxon>
        <taxon>Hyphomicrobiales</taxon>
        <taxon>Xanthobacteraceae</taxon>
        <taxon>Ancylobacter</taxon>
    </lineage>
</organism>
<dbReference type="eggNOG" id="COG1606">
    <property type="taxonomic scope" value="Bacteria"/>
</dbReference>
<dbReference type="Gene3D" id="3.40.50.620">
    <property type="entry name" value="HUPs"/>
    <property type="match status" value="1"/>
</dbReference>
<gene>
    <name evidence="1" type="ordered locus">Snov_3498</name>
</gene>
<dbReference type="Proteomes" id="UP000006633">
    <property type="component" value="Chromosome"/>
</dbReference>
<dbReference type="InterPro" id="IPR014729">
    <property type="entry name" value="Rossmann-like_a/b/a_fold"/>
</dbReference>
<dbReference type="InterPro" id="IPR052188">
    <property type="entry name" value="Ni-pincer_cofactor_biosynth"/>
</dbReference>
<dbReference type="AlphaFoldDB" id="D7A9Y5"/>
<evidence type="ECO:0000313" key="1">
    <source>
        <dbReference type="EMBL" id="ADH90772.1"/>
    </source>
</evidence>
<proteinExistence type="predicted"/>
<dbReference type="RefSeq" id="WP_013168273.1">
    <property type="nucleotide sequence ID" value="NC_014217.1"/>
</dbReference>
<keyword evidence="2" id="KW-1185">Reference proteome</keyword>
<dbReference type="KEGG" id="sno:Snov_3498"/>
<dbReference type="HOGENOM" id="CLU_061181_2_0_5"/>
<sequence length="274" mass="29162">MSDAAQMERVPAIDRPGDALAKALGNVLDRFPALAVAVSGGVDSMTLATFAHRRGMPVTVIHAVSPAVPAEATARVRRLAAVEGWDLLVTGTGEFDDPRYRDNPANRCYFCKTNLYDRIAGLTERPIASGANLDDLGDYRPGLIAAAERKVVHPMVEAGMTKRDVRALARSLGLTDIAEMPAQPCLASRVETGIAIDAGDLAFVEKVETRLAALAPGGTLRCRITHEGVVVELGEAEMAFSAAVEAIAARLCTEAGRVYAGTRAYRRGAMFVRT</sequence>
<dbReference type="PANTHER" id="PTHR43169">
    <property type="entry name" value="EXSB FAMILY PROTEIN"/>
    <property type="match status" value="1"/>
</dbReference>
<reference evidence="1 2" key="1">
    <citation type="journal article" date="2012" name="Stand. Genomic Sci.">
        <title>Complete genome sequence of the facultatively chemolithoautotrophic and methylotrophic alpha Proteobacterium Starkeya novella type strain (ATCC 8093(T)).</title>
        <authorList>
            <person name="Kappler U."/>
            <person name="Davenport K."/>
            <person name="Beatson S."/>
            <person name="Lucas S."/>
            <person name="Lapidus A."/>
            <person name="Copeland A."/>
            <person name="Berry K.W."/>
            <person name="Glavina Del Rio T."/>
            <person name="Hammon N."/>
            <person name="Dalin E."/>
            <person name="Tice H."/>
            <person name="Pitluck S."/>
            <person name="Richardson P."/>
            <person name="Bruce D."/>
            <person name="Goodwin L.A."/>
            <person name="Han C."/>
            <person name="Tapia R."/>
            <person name="Detter J.C."/>
            <person name="Chang Y.J."/>
            <person name="Jeffries C.D."/>
            <person name="Land M."/>
            <person name="Hauser L."/>
            <person name="Kyrpides N.C."/>
            <person name="Goker M."/>
            <person name="Ivanova N."/>
            <person name="Klenk H.P."/>
            <person name="Woyke T."/>
        </authorList>
    </citation>
    <scope>NUCLEOTIDE SEQUENCE [LARGE SCALE GENOMIC DNA]</scope>
    <source>
        <strain evidence="2">ATCC 8093 / DSM 506 / JCM 20403 / CCM 1077 / IAM 12100 / NBRC 12443 / NCIMB 10456</strain>
    </source>
</reference>
<dbReference type="SUPFAM" id="SSF52402">
    <property type="entry name" value="Adenine nucleotide alpha hydrolases-like"/>
    <property type="match status" value="1"/>
</dbReference>
<protein>
    <submittedName>
        <fullName evidence="1">PP-loop domain protein</fullName>
    </submittedName>
</protein>